<keyword evidence="5" id="KW-0808">Transferase</keyword>
<dbReference type="Pfam" id="PF00359">
    <property type="entry name" value="PTS_EIIA_2"/>
    <property type="match status" value="1"/>
</dbReference>
<evidence type="ECO:0000313" key="8">
    <source>
        <dbReference type="EMBL" id="ORC31155.1"/>
    </source>
</evidence>
<keyword evidence="6" id="KW-0598">Phosphotransferase system</keyword>
<protein>
    <recommendedName>
        <fullName evidence="7">PTS EIIA type-2 domain-containing protein</fullName>
    </recommendedName>
</protein>
<evidence type="ECO:0000313" key="9">
    <source>
        <dbReference type="Proteomes" id="UP000192343"/>
    </source>
</evidence>
<evidence type="ECO:0000256" key="6">
    <source>
        <dbReference type="ARBA" id="ARBA00022683"/>
    </source>
</evidence>
<comment type="subcellular location">
    <subcellularLocation>
        <location evidence="1">Cytoplasm</location>
    </subcellularLocation>
</comment>
<dbReference type="AlphaFoldDB" id="A0A1Y1RTQ0"/>
<comment type="caution">
    <text evidence="8">The sequence shown here is derived from an EMBL/GenBank/DDBJ whole genome shotgun (WGS) entry which is preliminary data.</text>
</comment>
<accession>A0A1Y1RTQ0</accession>
<evidence type="ECO:0000256" key="4">
    <source>
        <dbReference type="ARBA" id="ARBA00022597"/>
    </source>
</evidence>
<dbReference type="GO" id="GO:0009401">
    <property type="term" value="P:phosphoenolpyruvate-dependent sugar phosphotransferase system"/>
    <property type="evidence" value="ECO:0007669"/>
    <property type="project" value="UniProtKB-KW"/>
</dbReference>
<dbReference type="InterPro" id="IPR002178">
    <property type="entry name" value="PTS_EIIA_type-2_dom"/>
</dbReference>
<dbReference type="GO" id="GO:0005737">
    <property type="term" value="C:cytoplasm"/>
    <property type="evidence" value="ECO:0007669"/>
    <property type="project" value="UniProtKB-SubCell"/>
</dbReference>
<dbReference type="GO" id="GO:0008982">
    <property type="term" value="F:protein-N(PI)-phosphohistidine-sugar phosphotransferase activity"/>
    <property type="evidence" value="ECO:0007669"/>
    <property type="project" value="InterPro"/>
</dbReference>
<reference evidence="8 9" key="1">
    <citation type="submission" date="2017-03" db="EMBL/GenBank/DDBJ databases">
        <title>Draft Genome sequence of Marispirochaeta sp. strain JC444.</title>
        <authorList>
            <person name="Shivani Y."/>
            <person name="Subhash Y."/>
            <person name="Sasikala C."/>
            <person name="Ramana C."/>
        </authorList>
    </citation>
    <scope>NUCLEOTIDE SEQUENCE [LARGE SCALE GENOMIC DNA]</scope>
    <source>
        <strain evidence="8 9">JC444</strain>
    </source>
</reference>
<name>A0A1Y1RTQ0_9SPIO</name>
<keyword evidence="3" id="KW-0597">Phosphoprotein</keyword>
<dbReference type="SUPFAM" id="SSF55804">
    <property type="entry name" value="Phoshotransferase/anion transport protein"/>
    <property type="match status" value="1"/>
</dbReference>
<evidence type="ECO:0000256" key="2">
    <source>
        <dbReference type="ARBA" id="ARBA00022448"/>
    </source>
</evidence>
<dbReference type="GO" id="GO:0016020">
    <property type="term" value="C:membrane"/>
    <property type="evidence" value="ECO:0007669"/>
    <property type="project" value="InterPro"/>
</dbReference>
<keyword evidence="4" id="KW-0762">Sugar transport</keyword>
<dbReference type="RefSeq" id="WP_083052754.1">
    <property type="nucleotide sequence ID" value="NZ_MWQY01000026.1"/>
</dbReference>
<dbReference type="CDD" id="cd00211">
    <property type="entry name" value="PTS_IIA_fru"/>
    <property type="match status" value="1"/>
</dbReference>
<dbReference type="InterPro" id="IPR004715">
    <property type="entry name" value="PTS_IIA_fruc"/>
</dbReference>
<dbReference type="STRING" id="1963862.B4O97_17225"/>
<gene>
    <name evidence="8" type="ORF">B4O97_17225</name>
</gene>
<keyword evidence="9" id="KW-1185">Reference proteome</keyword>
<evidence type="ECO:0000256" key="1">
    <source>
        <dbReference type="ARBA" id="ARBA00004496"/>
    </source>
</evidence>
<evidence type="ECO:0000256" key="5">
    <source>
        <dbReference type="ARBA" id="ARBA00022679"/>
    </source>
</evidence>
<sequence>MAINISELLNPACIELDLSAKKKPDILRELSSVLARCGDVGNQDKLYKELLKREKMTSTGIGSGIAIPHCLSSQVKEMHVAFGRKLEGAKFDAVDNQPVSLFFLLAGPEGAHSRHLQILSRLARYLHDPAFCQELHTASSPEEVIAAFRRKESE</sequence>
<dbReference type="PANTHER" id="PTHR47738">
    <property type="entry name" value="PTS SYSTEM FRUCTOSE-LIKE EIIA COMPONENT-RELATED"/>
    <property type="match status" value="1"/>
</dbReference>
<dbReference type="EMBL" id="MWQY01000026">
    <property type="protein sequence ID" value="ORC31155.1"/>
    <property type="molecule type" value="Genomic_DNA"/>
</dbReference>
<evidence type="ECO:0000256" key="3">
    <source>
        <dbReference type="ARBA" id="ARBA00022553"/>
    </source>
</evidence>
<dbReference type="OrthoDB" id="95460at2"/>
<dbReference type="Gene3D" id="3.40.930.10">
    <property type="entry name" value="Mannitol-specific EII, Chain A"/>
    <property type="match status" value="1"/>
</dbReference>
<dbReference type="PROSITE" id="PS51094">
    <property type="entry name" value="PTS_EIIA_TYPE_2"/>
    <property type="match status" value="1"/>
</dbReference>
<feature type="domain" description="PTS EIIA type-2" evidence="7">
    <location>
        <begin position="7"/>
        <end position="151"/>
    </location>
</feature>
<organism evidence="8 9">
    <name type="scientific">Marispirochaeta aestuarii</name>
    <dbReference type="NCBI Taxonomy" id="1963862"/>
    <lineage>
        <taxon>Bacteria</taxon>
        <taxon>Pseudomonadati</taxon>
        <taxon>Spirochaetota</taxon>
        <taxon>Spirochaetia</taxon>
        <taxon>Spirochaetales</taxon>
        <taxon>Spirochaetaceae</taxon>
        <taxon>Marispirochaeta</taxon>
    </lineage>
</organism>
<evidence type="ECO:0000259" key="7">
    <source>
        <dbReference type="PROSITE" id="PS51094"/>
    </source>
</evidence>
<proteinExistence type="predicted"/>
<dbReference type="Proteomes" id="UP000192343">
    <property type="component" value="Unassembled WGS sequence"/>
</dbReference>
<dbReference type="NCBIfam" id="TIGR00848">
    <property type="entry name" value="fruA"/>
    <property type="match status" value="1"/>
</dbReference>
<dbReference type="InterPro" id="IPR016152">
    <property type="entry name" value="PTrfase/Anion_transptr"/>
</dbReference>
<keyword evidence="2" id="KW-0813">Transport</keyword>
<dbReference type="FunFam" id="3.40.930.10:FF:000009">
    <property type="entry name" value="PTS system, fructose specific IIABC component"/>
    <property type="match status" value="1"/>
</dbReference>
<dbReference type="InterPro" id="IPR051541">
    <property type="entry name" value="PTS_SugarTrans_NitroReg"/>
</dbReference>